<name>A0A8J8P6Y0_HALGN</name>
<feature type="region of interest" description="Disordered" evidence="1">
    <location>
        <begin position="222"/>
        <end position="256"/>
    </location>
</feature>
<evidence type="ECO:0000313" key="2">
    <source>
        <dbReference type="EMBL" id="TNV86950.1"/>
    </source>
</evidence>
<organism evidence="2 3">
    <name type="scientific">Halteria grandinella</name>
    <dbReference type="NCBI Taxonomy" id="5974"/>
    <lineage>
        <taxon>Eukaryota</taxon>
        <taxon>Sar</taxon>
        <taxon>Alveolata</taxon>
        <taxon>Ciliophora</taxon>
        <taxon>Intramacronucleata</taxon>
        <taxon>Spirotrichea</taxon>
        <taxon>Stichotrichia</taxon>
        <taxon>Sporadotrichida</taxon>
        <taxon>Halteriidae</taxon>
        <taxon>Halteria</taxon>
    </lineage>
</organism>
<feature type="region of interest" description="Disordered" evidence="1">
    <location>
        <begin position="1"/>
        <end position="29"/>
    </location>
</feature>
<evidence type="ECO:0000256" key="1">
    <source>
        <dbReference type="SAM" id="MobiDB-lite"/>
    </source>
</evidence>
<reference evidence="2" key="1">
    <citation type="submission" date="2019-06" db="EMBL/GenBank/DDBJ databases">
        <authorList>
            <person name="Zheng W."/>
        </authorList>
    </citation>
    <scope>NUCLEOTIDE SEQUENCE</scope>
    <source>
        <strain evidence="2">QDHG01</strain>
    </source>
</reference>
<dbReference type="AlphaFoldDB" id="A0A8J8P6Y0"/>
<comment type="caution">
    <text evidence="2">The sequence shown here is derived from an EMBL/GenBank/DDBJ whole genome shotgun (WGS) entry which is preliminary data.</text>
</comment>
<feature type="compositionally biased region" description="Polar residues" evidence="1">
    <location>
        <begin position="241"/>
        <end position="255"/>
    </location>
</feature>
<dbReference type="EMBL" id="RRYP01000721">
    <property type="protein sequence ID" value="TNV86950.1"/>
    <property type="molecule type" value="Genomic_DNA"/>
</dbReference>
<evidence type="ECO:0000313" key="3">
    <source>
        <dbReference type="Proteomes" id="UP000785679"/>
    </source>
</evidence>
<gene>
    <name evidence="2" type="ORF">FGO68_gene2525</name>
</gene>
<proteinExistence type="predicted"/>
<accession>A0A8J8P6Y0</accession>
<dbReference type="Proteomes" id="UP000785679">
    <property type="component" value="Unassembled WGS sequence"/>
</dbReference>
<sequence length="316" mass="34840">MNNDIIDAGSTYPPTASPVASGGNSPQSIQVQKQISEEDSTMVQQAVPTTIDAHNSSIHSQHHIKSKTKRLPGSSLVKYARQLEIGESVFRKNKYLQQQLRHSSLINHQEGGPEAVGENDLSGTLNETQIRMTPAMPRKTLFSPGTAEASQQSTQMKDFLEDKNISLMMALSPNGERSIDRAASQMGGTPGGPGAAGAMREIKVELTARKPVFEIRGKSSVEINDMTNETKESPYRPPPAQNQGNSILTKVNSLNRGKDYKLTSKERKPPHLQGKSLIQLKSWVKQSVKNVFLKYDVSIQNSIKSQRHSKWIPQKC</sequence>
<keyword evidence="3" id="KW-1185">Reference proteome</keyword>
<protein>
    <submittedName>
        <fullName evidence="2">Uncharacterized protein</fullName>
    </submittedName>
</protein>